<feature type="region of interest" description="Disordered" evidence="1">
    <location>
        <begin position="294"/>
        <end position="367"/>
    </location>
</feature>
<dbReference type="AlphaFoldDB" id="A0A6G1GXQ3"/>
<feature type="compositionally biased region" description="Polar residues" evidence="1">
    <location>
        <begin position="184"/>
        <end position="200"/>
    </location>
</feature>
<proteinExistence type="predicted"/>
<gene>
    <name evidence="2" type="ORF">K402DRAFT_394509</name>
</gene>
<feature type="non-terminal residue" evidence="2">
    <location>
        <position position="520"/>
    </location>
</feature>
<organism evidence="2 3">
    <name type="scientific">Aulographum hederae CBS 113979</name>
    <dbReference type="NCBI Taxonomy" id="1176131"/>
    <lineage>
        <taxon>Eukaryota</taxon>
        <taxon>Fungi</taxon>
        <taxon>Dikarya</taxon>
        <taxon>Ascomycota</taxon>
        <taxon>Pezizomycotina</taxon>
        <taxon>Dothideomycetes</taxon>
        <taxon>Pleosporomycetidae</taxon>
        <taxon>Aulographales</taxon>
        <taxon>Aulographaceae</taxon>
    </lineage>
</organism>
<evidence type="ECO:0000313" key="2">
    <source>
        <dbReference type="EMBL" id="KAF1985529.1"/>
    </source>
</evidence>
<name>A0A6G1GXQ3_9PEZI</name>
<sequence>MKSREPVSEAGPSSGALEQAPKKPFKAPWSKEAVDSQDCEDYAFWSPAAMPQKEDPSDDASGPVIHTRIELPSAAGRPAVPPKDKARKSTGFLGFGRKENANAEASKSTGFFKRGRKNSQPEPIDIRSRIRDVSRERNAAPLEHADAAGPSAAPVVEYPVAEAPVIQDNRKSAPSGPSYLRGTRASTQRAASMSGQTGAGQRNITKKLGKVGNFFHRGKGVQEIQPVATNSGAAPSVAMQTPPARPRVSLQRATSIAATPLGRRVNVHSGPRTISDPMTATPTRATRAAALHRVSKVSSHSRSSLPVRNVSQRSSAAANAPGRRVTSIAEVAESSATAAARPLQTPGSGGITARRLRAALPDPPTRSSVYSMDVRAPGPVPAAAADPAGPAAPVGPAGPAGPAGSVNALPAINPGASPQVHNLHVTLNNLLAATNAAPTPYLAQALTTLANLTAEIAVARAQGQAERIRAEQAAVNAAAHNRIAERASDLVVTTTARLLGEMGVLFAAGGALNTADDAAS</sequence>
<dbReference type="Proteomes" id="UP000800041">
    <property type="component" value="Unassembled WGS sequence"/>
</dbReference>
<feature type="region of interest" description="Disordered" evidence="1">
    <location>
        <begin position="1"/>
        <end position="153"/>
    </location>
</feature>
<dbReference type="EMBL" id="ML977161">
    <property type="protein sequence ID" value="KAF1985529.1"/>
    <property type="molecule type" value="Genomic_DNA"/>
</dbReference>
<evidence type="ECO:0000256" key="1">
    <source>
        <dbReference type="SAM" id="MobiDB-lite"/>
    </source>
</evidence>
<evidence type="ECO:0000313" key="3">
    <source>
        <dbReference type="Proteomes" id="UP000800041"/>
    </source>
</evidence>
<protein>
    <submittedName>
        <fullName evidence="2">Uncharacterized protein</fullName>
    </submittedName>
</protein>
<feature type="region of interest" description="Disordered" evidence="1">
    <location>
        <begin position="166"/>
        <end position="200"/>
    </location>
</feature>
<feature type="compositionally biased region" description="Basic and acidic residues" evidence="1">
    <location>
        <begin position="124"/>
        <end position="146"/>
    </location>
</feature>
<reference evidence="2" key="1">
    <citation type="journal article" date="2020" name="Stud. Mycol.">
        <title>101 Dothideomycetes genomes: a test case for predicting lifestyles and emergence of pathogens.</title>
        <authorList>
            <person name="Haridas S."/>
            <person name="Albert R."/>
            <person name="Binder M."/>
            <person name="Bloem J."/>
            <person name="Labutti K."/>
            <person name="Salamov A."/>
            <person name="Andreopoulos B."/>
            <person name="Baker S."/>
            <person name="Barry K."/>
            <person name="Bills G."/>
            <person name="Bluhm B."/>
            <person name="Cannon C."/>
            <person name="Castanera R."/>
            <person name="Culley D."/>
            <person name="Daum C."/>
            <person name="Ezra D."/>
            <person name="Gonzalez J."/>
            <person name="Henrissat B."/>
            <person name="Kuo A."/>
            <person name="Liang C."/>
            <person name="Lipzen A."/>
            <person name="Lutzoni F."/>
            <person name="Magnuson J."/>
            <person name="Mondo S."/>
            <person name="Nolan M."/>
            <person name="Ohm R."/>
            <person name="Pangilinan J."/>
            <person name="Park H.-J."/>
            <person name="Ramirez L."/>
            <person name="Alfaro M."/>
            <person name="Sun H."/>
            <person name="Tritt A."/>
            <person name="Yoshinaga Y."/>
            <person name="Zwiers L.-H."/>
            <person name="Turgeon B."/>
            <person name="Goodwin S."/>
            <person name="Spatafora J."/>
            <person name="Crous P."/>
            <person name="Grigoriev I."/>
        </authorList>
    </citation>
    <scope>NUCLEOTIDE SEQUENCE</scope>
    <source>
        <strain evidence="2">CBS 113979</strain>
    </source>
</reference>
<feature type="compositionally biased region" description="Low complexity" evidence="1">
    <location>
        <begin position="325"/>
        <end position="340"/>
    </location>
</feature>
<keyword evidence="3" id="KW-1185">Reference proteome</keyword>
<accession>A0A6G1GXQ3</accession>
<feature type="compositionally biased region" description="Low complexity" evidence="1">
    <location>
        <begin position="294"/>
        <end position="305"/>
    </location>
</feature>